<dbReference type="Gene3D" id="3.40.50.300">
    <property type="entry name" value="P-loop containing nucleotide triphosphate hydrolases"/>
    <property type="match status" value="1"/>
</dbReference>
<dbReference type="PANTHER" id="PTHR45772">
    <property type="entry name" value="CONSERVED COMPONENT OF ABC TRANSPORTER FOR NATURAL AMINO ACIDS-RELATED"/>
    <property type="match status" value="1"/>
</dbReference>
<dbReference type="PROSITE" id="PS50893">
    <property type="entry name" value="ABC_TRANSPORTER_2"/>
    <property type="match status" value="1"/>
</dbReference>
<dbReference type="InterPro" id="IPR003593">
    <property type="entry name" value="AAA+_ATPase"/>
</dbReference>
<evidence type="ECO:0000313" key="5">
    <source>
        <dbReference type="EMBL" id="HHS52332.1"/>
    </source>
</evidence>
<dbReference type="Pfam" id="PF12399">
    <property type="entry name" value="BCA_ABC_TP_C"/>
    <property type="match status" value="1"/>
</dbReference>
<protein>
    <submittedName>
        <fullName evidence="5">ABC transporter ATP-binding protein</fullName>
    </submittedName>
</protein>
<dbReference type="SUPFAM" id="SSF52540">
    <property type="entry name" value="P-loop containing nucleoside triphosphate hydrolases"/>
    <property type="match status" value="1"/>
</dbReference>
<comment type="caution">
    <text evidence="5">The sequence shown here is derived from an EMBL/GenBank/DDBJ whole genome shotgun (WGS) entry which is preliminary data.</text>
</comment>
<evidence type="ECO:0000259" key="4">
    <source>
        <dbReference type="PROSITE" id="PS50893"/>
    </source>
</evidence>
<evidence type="ECO:0000256" key="2">
    <source>
        <dbReference type="ARBA" id="ARBA00022741"/>
    </source>
</evidence>
<dbReference type="EMBL" id="DTLI01000138">
    <property type="protein sequence ID" value="HHS52332.1"/>
    <property type="molecule type" value="Genomic_DNA"/>
</dbReference>
<feature type="domain" description="ABC transporter" evidence="4">
    <location>
        <begin position="6"/>
        <end position="254"/>
    </location>
</feature>
<proteinExistence type="predicted"/>
<accession>A0A7C6A9C8</accession>
<dbReference type="InterPro" id="IPR032823">
    <property type="entry name" value="BCA_ABC_TP_C"/>
</dbReference>
<dbReference type="InterPro" id="IPR051120">
    <property type="entry name" value="ABC_AA/LPS_Transport"/>
</dbReference>
<dbReference type="InterPro" id="IPR003439">
    <property type="entry name" value="ABC_transporter-like_ATP-bd"/>
</dbReference>
<dbReference type="Pfam" id="PF00005">
    <property type="entry name" value="ABC_tran"/>
    <property type="match status" value="1"/>
</dbReference>
<keyword evidence="1" id="KW-0813">Transport</keyword>
<dbReference type="CDD" id="cd03219">
    <property type="entry name" value="ABC_Mj1267_LivG_branched"/>
    <property type="match status" value="1"/>
</dbReference>
<dbReference type="GO" id="GO:0016887">
    <property type="term" value="F:ATP hydrolysis activity"/>
    <property type="evidence" value="ECO:0007669"/>
    <property type="project" value="InterPro"/>
</dbReference>
<evidence type="ECO:0000256" key="1">
    <source>
        <dbReference type="ARBA" id="ARBA00022448"/>
    </source>
</evidence>
<name>A0A7C6A9C8_UNCW3</name>
<dbReference type="AlphaFoldDB" id="A0A7C6A9C8"/>
<reference evidence="5" key="1">
    <citation type="journal article" date="2020" name="mSystems">
        <title>Genome- and Community-Level Interaction Insights into Carbon Utilization and Element Cycling Functions of Hydrothermarchaeota in Hydrothermal Sediment.</title>
        <authorList>
            <person name="Zhou Z."/>
            <person name="Liu Y."/>
            <person name="Xu W."/>
            <person name="Pan J."/>
            <person name="Luo Z.H."/>
            <person name="Li M."/>
        </authorList>
    </citation>
    <scope>NUCLEOTIDE SEQUENCE [LARGE SCALE GENOMIC DNA]</scope>
    <source>
        <strain evidence="5">SpSt-876</strain>
    </source>
</reference>
<dbReference type="PANTHER" id="PTHR45772:SF9">
    <property type="entry name" value="CONSERVED COMPONENT OF ABC TRANSPORTER FOR NATURAL AMINO ACIDS"/>
    <property type="match status" value="1"/>
</dbReference>
<evidence type="ECO:0000256" key="3">
    <source>
        <dbReference type="ARBA" id="ARBA00022840"/>
    </source>
</evidence>
<dbReference type="GO" id="GO:0005886">
    <property type="term" value="C:plasma membrane"/>
    <property type="evidence" value="ECO:0007669"/>
    <property type="project" value="TreeGrafter"/>
</dbReference>
<sequence>MSPSILEIKNLTKDFGGLKAVNNFSLSLNEGELVGLIGPNGAGKTTVFNLITGMYLPSAGSIKFQGREISGLKPHKIAQMGISRTFQNIRLFPELTVLDNVRIAHHYHTHCGLFHTLFRTKAFHQEEKELTQKAKEFLAIFGLEGRLNEKSKNLPYGEQRRLEIVRALTSAPKLLLLDEPAAGMNPFEVGRLLELIAFIRERFRLTILLIEHQMRVVMGICERVVVMDFGEIIACGMPEAVQNDPKVIEAYLGKRTTVYG</sequence>
<keyword evidence="2" id="KW-0547">Nucleotide-binding</keyword>
<dbReference type="GO" id="GO:0005524">
    <property type="term" value="F:ATP binding"/>
    <property type="evidence" value="ECO:0007669"/>
    <property type="project" value="UniProtKB-KW"/>
</dbReference>
<keyword evidence="3 5" id="KW-0067">ATP-binding</keyword>
<dbReference type="InterPro" id="IPR027417">
    <property type="entry name" value="P-loop_NTPase"/>
</dbReference>
<dbReference type="FunFam" id="3.40.50.300:FF:000421">
    <property type="entry name" value="Branched-chain amino acid ABC transporter ATP-binding protein"/>
    <property type="match status" value="1"/>
</dbReference>
<dbReference type="SMART" id="SM00382">
    <property type="entry name" value="AAA"/>
    <property type="match status" value="1"/>
</dbReference>
<gene>
    <name evidence="5" type="ORF">ENW73_05640</name>
</gene>
<organism evidence="5">
    <name type="scientific">candidate division WOR-3 bacterium</name>
    <dbReference type="NCBI Taxonomy" id="2052148"/>
    <lineage>
        <taxon>Bacteria</taxon>
        <taxon>Bacteria division WOR-3</taxon>
    </lineage>
</organism>